<dbReference type="InterPro" id="IPR052184">
    <property type="entry name" value="SDR_enzymes"/>
</dbReference>
<protein>
    <submittedName>
        <fullName evidence="1">Short-chain dehydrogenase</fullName>
    </submittedName>
</protein>
<dbReference type="PANTHER" id="PTHR45458:SF1">
    <property type="entry name" value="SHORT CHAIN DEHYDROGENASE"/>
    <property type="match status" value="1"/>
</dbReference>
<dbReference type="GO" id="GO:0016616">
    <property type="term" value="F:oxidoreductase activity, acting on the CH-OH group of donors, NAD or NADP as acceptor"/>
    <property type="evidence" value="ECO:0007669"/>
    <property type="project" value="TreeGrafter"/>
</dbReference>
<dbReference type="OrthoDB" id="5786478at2"/>
<dbReference type="Proteomes" id="UP000244571">
    <property type="component" value="Chromosome"/>
</dbReference>
<dbReference type="KEGG" id="boz:DBV39_12180"/>
<dbReference type="PANTHER" id="PTHR45458">
    <property type="entry name" value="SHORT-CHAIN DEHYDROGENASE/REDUCTASE SDR"/>
    <property type="match status" value="1"/>
</dbReference>
<accession>A0A2R4XKW0</accession>
<proteinExistence type="predicted"/>
<dbReference type="SUPFAM" id="SSF51735">
    <property type="entry name" value="NAD(P)-binding Rossmann-fold domains"/>
    <property type="match status" value="1"/>
</dbReference>
<keyword evidence="2" id="KW-1185">Reference proteome</keyword>
<dbReference type="EMBL" id="CP028901">
    <property type="protein sequence ID" value="AWB34339.1"/>
    <property type="molecule type" value="Genomic_DNA"/>
</dbReference>
<name>A0A2R4XKW0_9BURK</name>
<dbReference type="Pfam" id="PF00106">
    <property type="entry name" value="adh_short"/>
    <property type="match status" value="1"/>
</dbReference>
<dbReference type="Gene3D" id="3.40.50.720">
    <property type="entry name" value="NAD(P)-binding Rossmann-like Domain"/>
    <property type="match status" value="1"/>
</dbReference>
<dbReference type="InterPro" id="IPR036291">
    <property type="entry name" value="NAD(P)-bd_dom_sf"/>
</dbReference>
<reference evidence="1 2" key="1">
    <citation type="submission" date="2018-04" db="EMBL/GenBank/DDBJ databases">
        <title>Bordetella sp. HZ20 isolated from seawater.</title>
        <authorList>
            <person name="Sun C."/>
        </authorList>
    </citation>
    <scope>NUCLEOTIDE SEQUENCE [LARGE SCALE GENOMIC DNA]</scope>
    <source>
        <strain evidence="1 2">HZ20</strain>
    </source>
</reference>
<dbReference type="AlphaFoldDB" id="A0A2R4XKW0"/>
<evidence type="ECO:0000313" key="2">
    <source>
        <dbReference type="Proteomes" id="UP000244571"/>
    </source>
</evidence>
<dbReference type="RefSeq" id="WP_108621755.1">
    <property type="nucleotide sequence ID" value="NZ_CP028901.1"/>
</dbReference>
<sequence length="232" mass="24883">MKSLPNGYNALIIGSTGEIGSAFAEYLEKDPGCSNLVRLSRNSTPPLDYNDESSIADAARQLRSQAPFHLILIATGMLHQANQLPEKRLSGLTAQQMADNFRINTIGPALTIAQFSPLLARDSRSLMGVLSAKIGSIGDNRLGGWYSYRASKAALNMVVRTAAIELARTHPMAALVALHPGTVNSRLSAPFRGAEIGRPATDAASDLLSVLDQLSSDNSGTFWSYNGEQLPW</sequence>
<organism evidence="1 2">
    <name type="scientific">Orrella marina</name>
    <dbReference type="NCBI Taxonomy" id="2163011"/>
    <lineage>
        <taxon>Bacteria</taxon>
        <taxon>Pseudomonadati</taxon>
        <taxon>Pseudomonadota</taxon>
        <taxon>Betaproteobacteria</taxon>
        <taxon>Burkholderiales</taxon>
        <taxon>Alcaligenaceae</taxon>
        <taxon>Orrella</taxon>
    </lineage>
</organism>
<dbReference type="PRINTS" id="PR00081">
    <property type="entry name" value="GDHRDH"/>
</dbReference>
<gene>
    <name evidence="1" type="ORF">DBV39_12180</name>
</gene>
<dbReference type="InterPro" id="IPR002347">
    <property type="entry name" value="SDR_fam"/>
</dbReference>
<evidence type="ECO:0000313" key="1">
    <source>
        <dbReference type="EMBL" id="AWB34339.1"/>
    </source>
</evidence>